<gene>
    <name evidence="4" type="ORF">SAMN05421823_102374</name>
</gene>
<proteinExistence type="predicted"/>
<organism evidence="4 5">
    <name type="scientific">Catalinimonas alkaloidigena</name>
    <dbReference type="NCBI Taxonomy" id="1075417"/>
    <lineage>
        <taxon>Bacteria</taxon>
        <taxon>Pseudomonadati</taxon>
        <taxon>Bacteroidota</taxon>
        <taxon>Cytophagia</taxon>
        <taxon>Cytophagales</taxon>
        <taxon>Catalimonadaceae</taxon>
        <taxon>Catalinimonas</taxon>
    </lineage>
</organism>
<dbReference type="SUPFAM" id="SSF63829">
    <property type="entry name" value="Calcium-dependent phosphotriesterase"/>
    <property type="match status" value="1"/>
</dbReference>
<keyword evidence="1" id="KW-0378">Hydrolase</keyword>
<dbReference type="InterPro" id="IPR013658">
    <property type="entry name" value="SGL"/>
</dbReference>
<dbReference type="PANTHER" id="PTHR47572">
    <property type="entry name" value="LIPOPROTEIN-RELATED"/>
    <property type="match status" value="1"/>
</dbReference>
<protein>
    <submittedName>
        <fullName evidence="4">Gluconolactonase</fullName>
    </submittedName>
</protein>
<dbReference type="InterPro" id="IPR051262">
    <property type="entry name" value="SMP-30/CGR1_Lactonase"/>
</dbReference>
<reference evidence="4 5" key="1">
    <citation type="submission" date="2016-10" db="EMBL/GenBank/DDBJ databases">
        <authorList>
            <person name="de Groot N.N."/>
        </authorList>
    </citation>
    <scope>NUCLEOTIDE SEQUENCE [LARGE SCALE GENOMIC DNA]</scope>
    <source>
        <strain evidence="4 5">DSM 25186</strain>
    </source>
</reference>
<dbReference type="Gene3D" id="2.120.10.30">
    <property type="entry name" value="TolB, C-terminal domain"/>
    <property type="match status" value="1"/>
</dbReference>
<dbReference type="STRING" id="1075417.SAMN05421823_102374"/>
<dbReference type="PANTHER" id="PTHR47572:SF4">
    <property type="entry name" value="LACTONASE DRP35"/>
    <property type="match status" value="1"/>
</dbReference>
<feature type="domain" description="SMP-30/Gluconolactonase/LRE-like region" evidence="3">
    <location>
        <begin position="55"/>
        <end position="305"/>
    </location>
</feature>
<dbReference type="EMBL" id="FNFO01000002">
    <property type="protein sequence ID" value="SDK29353.1"/>
    <property type="molecule type" value="Genomic_DNA"/>
</dbReference>
<feature type="signal peptide" evidence="2">
    <location>
        <begin position="1"/>
        <end position="19"/>
    </location>
</feature>
<evidence type="ECO:0000256" key="1">
    <source>
        <dbReference type="ARBA" id="ARBA00022801"/>
    </source>
</evidence>
<evidence type="ECO:0000259" key="3">
    <source>
        <dbReference type="Pfam" id="PF08450"/>
    </source>
</evidence>
<keyword evidence="2" id="KW-0732">Signal</keyword>
<feature type="chain" id="PRO_5011667075" evidence="2">
    <location>
        <begin position="20"/>
        <end position="321"/>
    </location>
</feature>
<accession>A0A1G9AQ28</accession>
<sequence>MTRLLLTLPLFWLIHTAVAQVPPDSSGTILVKDPALRQLLDPQAKVEKVAGGFQFTEGPLWSFQGSLLFSDIPANRVYEMDPVDGEVYELVRPSGNSNGLTYDREEQLLLCQHGDRRVVLLRKDGALSILADTYRGKRFNSPNDLTVHSSGTVFFTDPPWGLPQNDDDPAKELPYNGVYRYYYSELSLIDSTLHRPNGIALSPDEKYLYVSETKPDKQINWLRYELDPSAKVLRKEVFISLPPQPETGNADGMKVDVQGNLYATGPGGLWIFSPEGKHLGTIKLPELPSNCAWGGTDGRTLYMTARTGIFRVKCKVKGIQP</sequence>
<dbReference type="Proteomes" id="UP000198510">
    <property type="component" value="Unassembled WGS sequence"/>
</dbReference>
<name>A0A1G9AQ28_9BACT</name>
<keyword evidence="5" id="KW-1185">Reference proteome</keyword>
<dbReference type="Pfam" id="PF08450">
    <property type="entry name" value="SGL"/>
    <property type="match status" value="1"/>
</dbReference>
<evidence type="ECO:0000313" key="4">
    <source>
        <dbReference type="EMBL" id="SDK29353.1"/>
    </source>
</evidence>
<dbReference type="RefSeq" id="WP_089679974.1">
    <property type="nucleotide sequence ID" value="NZ_FNFO01000002.1"/>
</dbReference>
<dbReference type="GO" id="GO:0016787">
    <property type="term" value="F:hydrolase activity"/>
    <property type="evidence" value="ECO:0007669"/>
    <property type="project" value="UniProtKB-KW"/>
</dbReference>
<evidence type="ECO:0000313" key="5">
    <source>
        <dbReference type="Proteomes" id="UP000198510"/>
    </source>
</evidence>
<evidence type="ECO:0000256" key="2">
    <source>
        <dbReference type="SAM" id="SignalP"/>
    </source>
</evidence>
<dbReference type="OrthoDB" id="241638at2"/>
<dbReference type="AlphaFoldDB" id="A0A1G9AQ28"/>
<dbReference type="InterPro" id="IPR011042">
    <property type="entry name" value="6-blade_b-propeller_TolB-like"/>
</dbReference>